<dbReference type="PANTHER" id="PTHR48081">
    <property type="entry name" value="AB HYDROLASE SUPERFAMILY PROTEIN C4A8.06C"/>
    <property type="match status" value="1"/>
</dbReference>
<dbReference type="STRING" id="45610.AOC03_06360"/>
<evidence type="ECO:0000256" key="1">
    <source>
        <dbReference type="ARBA" id="ARBA00022801"/>
    </source>
</evidence>
<dbReference type="SUPFAM" id="SSF53474">
    <property type="entry name" value="alpha/beta-Hydrolases"/>
    <property type="match status" value="1"/>
</dbReference>
<dbReference type="InterPro" id="IPR029058">
    <property type="entry name" value="AB_hydrolase_fold"/>
</dbReference>
<dbReference type="GO" id="GO:0016787">
    <property type="term" value="F:hydrolase activity"/>
    <property type="evidence" value="ECO:0007669"/>
    <property type="project" value="UniProtKB-KW"/>
</dbReference>
<evidence type="ECO:0000313" key="4">
    <source>
        <dbReference type="Proteomes" id="UP000059847"/>
    </source>
</evidence>
<proteinExistence type="predicted"/>
<dbReference type="EMBL" id="CP012678">
    <property type="protein sequence ID" value="ALF59700.1"/>
    <property type="molecule type" value="Genomic_DNA"/>
</dbReference>
<keyword evidence="4" id="KW-1185">Reference proteome</keyword>
<keyword evidence="1" id="KW-0378">Hydrolase</keyword>
<name>A0A0M5TIS9_9GAMM</name>
<dbReference type="RefSeq" id="WP_062534312.1">
    <property type="nucleotide sequence ID" value="NZ_CP012678.1"/>
</dbReference>
<dbReference type="Pfam" id="PF07859">
    <property type="entry name" value="Abhydrolase_3"/>
    <property type="match status" value="1"/>
</dbReference>
<dbReference type="Proteomes" id="UP000059847">
    <property type="component" value="Chromosome"/>
</dbReference>
<protein>
    <submittedName>
        <fullName evidence="3">Lipase</fullName>
    </submittedName>
</protein>
<reference evidence="3 4" key="1">
    <citation type="submission" date="2015-09" db="EMBL/GenBank/DDBJ databases">
        <title>Complete genome of Psychrobacter urativorans R10.10B.</title>
        <authorList>
            <person name="See-Too W.S."/>
            <person name="Chan K.G."/>
        </authorList>
    </citation>
    <scope>NUCLEOTIDE SEQUENCE [LARGE SCALE GENOMIC DNA]</scope>
    <source>
        <strain evidence="3 4">R10.10B</strain>
    </source>
</reference>
<dbReference type="InterPro" id="IPR050300">
    <property type="entry name" value="GDXG_lipolytic_enzyme"/>
</dbReference>
<dbReference type="InterPro" id="IPR013094">
    <property type="entry name" value="AB_hydrolase_3"/>
</dbReference>
<gene>
    <name evidence="3" type="ORF">AOC03_06360</name>
</gene>
<dbReference type="KEGG" id="pur:AOC03_06360"/>
<accession>A0A0M5TIS9</accession>
<evidence type="ECO:0000313" key="3">
    <source>
        <dbReference type="EMBL" id="ALF59700.1"/>
    </source>
</evidence>
<evidence type="ECO:0000259" key="2">
    <source>
        <dbReference type="Pfam" id="PF07859"/>
    </source>
</evidence>
<dbReference type="PANTHER" id="PTHR48081:SF8">
    <property type="entry name" value="ALPHA_BETA HYDROLASE FOLD-3 DOMAIN-CONTAINING PROTEIN-RELATED"/>
    <property type="match status" value="1"/>
</dbReference>
<sequence>MGILPIPSSEALITRAVKTLETTAFKHANQRHLLHYIVKGLGDLPTSALEQLNQYLNAPTAAQYPHADAHMRLIIGLNDKLKPPIQITQLLQLRQKFATEMVAFQSPSVWQQTNTDEHLKIDIIKNKLSKNKVSNNRKIFNINANENGNTVQWQDKIIANADGGDMIIRCYQAKNNHAHNGDELSGDEPNADNVVMLFFHGGGFCLGDVNTDQEFCHVVCAQTGWAVVSVDYRLAPEHPAPTAIRDSLEAYSWLTKHAHILGASSSRIVLTGDSSGGGLAALVAQQVSNATVGQPSDKQEDNNTLNDFSVDIFEQLQNLPRPLAQLLLYPITDIGTDYPSWKLYGQGLILNYNDIAVFHAAYLQDSSLTQPHALISPISGDNTQICPSYIVAAELDILRDEALVYAKQLQGYGIKVQTHTMLGAPHGFTHLMSVHQGIGREMIHIIDEFTNFVRQIIAT</sequence>
<organism evidence="3 4">
    <name type="scientific">Psychrobacter urativorans</name>
    <dbReference type="NCBI Taxonomy" id="45610"/>
    <lineage>
        <taxon>Bacteria</taxon>
        <taxon>Pseudomonadati</taxon>
        <taxon>Pseudomonadota</taxon>
        <taxon>Gammaproteobacteria</taxon>
        <taxon>Moraxellales</taxon>
        <taxon>Moraxellaceae</taxon>
        <taxon>Psychrobacter</taxon>
    </lineage>
</organism>
<dbReference type="AlphaFoldDB" id="A0A0M5TIS9"/>
<dbReference type="Gene3D" id="3.40.50.1820">
    <property type="entry name" value="alpha/beta hydrolase"/>
    <property type="match status" value="1"/>
</dbReference>
<feature type="domain" description="Alpha/beta hydrolase fold-3" evidence="2">
    <location>
        <begin position="196"/>
        <end position="429"/>
    </location>
</feature>
<dbReference type="OrthoDB" id="9806180at2"/>